<keyword evidence="2" id="KW-0732">Signal</keyword>
<dbReference type="EMBL" id="CAJNNW010030000">
    <property type="protein sequence ID" value="CAE8702070.1"/>
    <property type="molecule type" value="Genomic_DNA"/>
</dbReference>
<protein>
    <submittedName>
        <fullName evidence="3">Uncharacterized protein</fullName>
    </submittedName>
</protein>
<feature type="chain" id="PRO_5032720811" evidence="2">
    <location>
        <begin position="18"/>
        <end position="53"/>
    </location>
</feature>
<proteinExistence type="predicted"/>
<dbReference type="Proteomes" id="UP000626109">
    <property type="component" value="Unassembled WGS sequence"/>
</dbReference>
<feature type="compositionally biased region" description="Low complexity" evidence="1">
    <location>
        <begin position="24"/>
        <end position="41"/>
    </location>
</feature>
<dbReference type="AlphaFoldDB" id="A0A813KH72"/>
<comment type="caution">
    <text evidence="3">The sequence shown here is derived from an EMBL/GenBank/DDBJ whole genome shotgun (WGS) entry which is preliminary data.</text>
</comment>
<organism evidence="3 4">
    <name type="scientific">Polarella glacialis</name>
    <name type="common">Dinoflagellate</name>
    <dbReference type="NCBI Taxonomy" id="89957"/>
    <lineage>
        <taxon>Eukaryota</taxon>
        <taxon>Sar</taxon>
        <taxon>Alveolata</taxon>
        <taxon>Dinophyceae</taxon>
        <taxon>Suessiales</taxon>
        <taxon>Suessiaceae</taxon>
        <taxon>Polarella</taxon>
    </lineage>
</organism>
<feature type="region of interest" description="Disordered" evidence="1">
    <location>
        <begin position="24"/>
        <end position="53"/>
    </location>
</feature>
<evidence type="ECO:0000256" key="2">
    <source>
        <dbReference type="SAM" id="SignalP"/>
    </source>
</evidence>
<evidence type="ECO:0000313" key="4">
    <source>
        <dbReference type="Proteomes" id="UP000626109"/>
    </source>
</evidence>
<sequence length="53" mass="5763">MGCCTVCAWGAMVFASALPSGQQQQRQQQQQTQQQTQQQQQLDSVAVNSAVHA</sequence>
<gene>
    <name evidence="3" type="ORF">PGLA2088_LOCUS32294</name>
</gene>
<evidence type="ECO:0000313" key="3">
    <source>
        <dbReference type="EMBL" id="CAE8702070.1"/>
    </source>
</evidence>
<evidence type="ECO:0000256" key="1">
    <source>
        <dbReference type="SAM" id="MobiDB-lite"/>
    </source>
</evidence>
<feature type="signal peptide" evidence="2">
    <location>
        <begin position="1"/>
        <end position="17"/>
    </location>
</feature>
<feature type="non-terminal residue" evidence="3">
    <location>
        <position position="53"/>
    </location>
</feature>
<name>A0A813KH72_POLGL</name>
<accession>A0A813KH72</accession>
<reference evidence="3" key="1">
    <citation type="submission" date="2021-02" db="EMBL/GenBank/DDBJ databases">
        <authorList>
            <person name="Dougan E. K."/>
            <person name="Rhodes N."/>
            <person name="Thang M."/>
            <person name="Chan C."/>
        </authorList>
    </citation>
    <scope>NUCLEOTIDE SEQUENCE</scope>
</reference>